<keyword evidence="2 4" id="KW-0378">Hydrolase</keyword>
<feature type="active site" description="Proton donor" evidence="4">
    <location>
        <position position="301"/>
    </location>
</feature>
<evidence type="ECO:0000256" key="6">
    <source>
        <dbReference type="SAM" id="SignalP"/>
    </source>
</evidence>
<comment type="similarity">
    <text evidence="1 4">Belongs to the glycosyl hydrolase 26 family.</text>
</comment>
<name>A0A2L0EPB3_SORCE</name>
<dbReference type="EMBL" id="CP012673">
    <property type="protein sequence ID" value="AUX41138.1"/>
    <property type="molecule type" value="Genomic_DNA"/>
</dbReference>
<evidence type="ECO:0000313" key="8">
    <source>
        <dbReference type="EMBL" id="AUX41138.1"/>
    </source>
</evidence>
<evidence type="ECO:0000313" key="9">
    <source>
        <dbReference type="Proteomes" id="UP000238348"/>
    </source>
</evidence>
<dbReference type="PANTHER" id="PTHR40079:SF4">
    <property type="entry name" value="GH26 DOMAIN-CONTAINING PROTEIN-RELATED"/>
    <property type="match status" value="1"/>
</dbReference>
<feature type="active site" description="Nucleophile" evidence="4">
    <location>
        <position position="481"/>
    </location>
</feature>
<dbReference type="Pfam" id="PF02156">
    <property type="entry name" value="Glyco_hydro_26"/>
    <property type="match status" value="1"/>
</dbReference>
<keyword evidence="6" id="KW-0732">Signal</keyword>
<accession>A0A2L0EPB3</accession>
<dbReference type="Gene3D" id="3.20.20.80">
    <property type="entry name" value="Glycosidases"/>
    <property type="match status" value="1"/>
</dbReference>
<gene>
    <name evidence="8" type="ORF">SOCE26_025450</name>
</gene>
<organism evidence="8 9">
    <name type="scientific">Sorangium cellulosum</name>
    <name type="common">Polyangium cellulosum</name>
    <dbReference type="NCBI Taxonomy" id="56"/>
    <lineage>
        <taxon>Bacteria</taxon>
        <taxon>Pseudomonadati</taxon>
        <taxon>Myxococcota</taxon>
        <taxon>Polyangia</taxon>
        <taxon>Polyangiales</taxon>
        <taxon>Polyangiaceae</taxon>
        <taxon>Sorangium</taxon>
    </lineage>
</organism>
<dbReference type="PROSITE" id="PS51764">
    <property type="entry name" value="GH26"/>
    <property type="match status" value="1"/>
</dbReference>
<keyword evidence="3 4" id="KW-0326">Glycosidase</keyword>
<evidence type="ECO:0000256" key="5">
    <source>
        <dbReference type="SAM" id="MobiDB-lite"/>
    </source>
</evidence>
<dbReference type="PROSITE" id="PS51257">
    <property type="entry name" value="PROKAR_LIPOPROTEIN"/>
    <property type="match status" value="1"/>
</dbReference>
<evidence type="ECO:0000256" key="1">
    <source>
        <dbReference type="ARBA" id="ARBA00007754"/>
    </source>
</evidence>
<evidence type="ECO:0000259" key="7">
    <source>
        <dbReference type="PROSITE" id="PS51764"/>
    </source>
</evidence>
<sequence>MKSIQLTSRFSAALIMCLTAACGGSSDDTPPPGDTPPGDTPPGDTPPVDMPPVDTPPGDMPPGDEDPPPATPRTELLDDLRNASKAGKFRFGQENGILWGMYDPDTTKFVGTDTWFWNFASPASNGERAWTSDAAAVVGKNPGLLGLSLDAMVFDPVPWNRRAVFAKSAVYTLEQPGGIVTMDWHTPSCDYDITRSDFAADIATPLATVSVDGVDVPIHAAGGGNPFYAEAGYSRSIEGRADIPEGLTCICKIANDVPIENGTHAGLSARTWLVAHAKYVAQFFRENGLAGKPIILRPFHEHTGGWFWWGQPYWNCEGLLGGQPAVTGPDAYRAAYRTFAETLRKEPGMENIIFAYSTDKLRPLTNRTVSAAEKKIRDPEGFARDLLRARLVEELSAIGAAYESPPAQAILDHNGAPPSSLLEAYYLEAYPGDDLIDLVGVDLYYPVERAATPADLEDMKSFAGAVAAVAEAHDKVHALTETGTYRMNLLHRVSQWTSGGTLALYPAAYVSEWHDKLFDQSLKAEFLSNYGLIGASAVALSAAEVAGMFPGAGQGKVTEDWYNEHLLEIAKSSGVSYVLTWQTYFHGEGADAKPSYYYVPFPGHPEEENFRRFAEDPAACFDGATCE</sequence>
<protein>
    <recommendedName>
        <fullName evidence="7">GH26 domain-containing protein</fullName>
    </recommendedName>
</protein>
<dbReference type="OrthoDB" id="9816550at2"/>
<proteinExistence type="inferred from homology"/>
<dbReference type="SUPFAM" id="SSF51445">
    <property type="entry name" value="(Trans)glycosidases"/>
    <property type="match status" value="1"/>
</dbReference>
<feature type="compositionally biased region" description="Pro residues" evidence="5">
    <location>
        <begin position="29"/>
        <end position="60"/>
    </location>
</feature>
<dbReference type="PANTHER" id="PTHR40079">
    <property type="entry name" value="MANNAN ENDO-1,4-BETA-MANNOSIDASE E-RELATED"/>
    <property type="match status" value="1"/>
</dbReference>
<reference evidence="8 9" key="1">
    <citation type="submission" date="2015-09" db="EMBL/GenBank/DDBJ databases">
        <title>Sorangium comparison.</title>
        <authorList>
            <person name="Zaburannyi N."/>
            <person name="Bunk B."/>
            <person name="Overmann J."/>
            <person name="Mueller R."/>
        </authorList>
    </citation>
    <scope>NUCLEOTIDE SEQUENCE [LARGE SCALE GENOMIC DNA]</scope>
    <source>
        <strain evidence="8 9">So ce26</strain>
    </source>
</reference>
<evidence type="ECO:0000256" key="4">
    <source>
        <dbReference type="PROSITE-ProRule" id="PRU01100"/>
    </source>
</evidence>
<dbReference type="GO" id="GO:0016985">
    <property type="term" value="F:mannan endo-1,4-beta-mannosidase activity"/>
    <property type="evidence" value="ECO:0007669"/>
    <property type="project" value="InterPro"/>
</dbReference>
<dbReference type="InterPro" id="IPR022790">
    <property type="entry name" value="GH26_dom"/>
</dbReference>
<evidence type="ECO:0000256" key="3">
    <source>
        <dbReference type="ARBA" id="ARBA00023295"/>
    </source>
</evidence>
<dbReference type="Proteomes" id="UP000238348">
    <property type="component" value="Chromosome"/>
</dbReference>
<dbReference type="GO" id="GO:0006080">
    <property type="term" value="P:substituted mannan metabolic process"/>
    <property type="evidence" value="ECO:0007669"/>
    <property type="project" value="InterPro"/>
</dbReference>
<dbReference type="InterPro" id="IPR017853">
    <property type="entry name" value="GH"/>
</dbReference>
<feature type="signal peptide" evidence="6">
    <location>
        <begin position="1"/>
        <end position="20"/>
    </location>
</feature>
<evidence type="ECO:0000256" key="2">
    <source>
        <dbReference type="ARBA" id="ARBA00022801"/>
    </source>
</evidence>
<dbReference type="AlphaFoldDB" id="A0A2L0EPB3"/>
<feature type="domain" description="GH26" evidence="7">
    <location>
        <begin position="71"/>
        <end position="623"/>
    </location>
</feature>
<feature type="chain" id="PRO_5014616833" description="GH26 domain-containing protein" evidence="6">
    <location>
        <begin position="21"/>
        <end position="627"/>
    </location>
</feature>
<feature type="region of interest" description="Disordered" evidence="5">
    <location>
        <begin position="21"/>
        <end position="75"/>
    </location>
</feature>
<dbReference type="RefSeq" id="WP_159396873.1">
    <property type="nucleotide sequence ID" value="NZ_CP012673.1"/>
</dbReference>
<dbReference type="InterPro" id="IPR000805">
    <property type="entry name" value="Glyco_hydro_26"/>
</dbReference>